<evidence type="ECO:0000313" key="3">
    <source>
        <dbReference type="EMBL" id="EFJ36623.1"/>
    </source>
</evidence>
<accession>D8QTC5</accession>
<proteinExistence type="predicted"/>
<feature type="domain" description="VOC" evidence="1">
    <location>
        <begin position="4"/>
        <end position="115"/>
    </location>
</feature>
<dbReference type="OrthoDB" id="10267381at2759"/>
<dbReference type="InterPro" id="IPR004360">
    <property type="entry name" value="Glyas_Fos-R_dOase_dom"/>
</dbReference>
<dbReference type="Proteomes" id="UP000001514">
    <property type="component" value="Unassembled WGS sequence"/>
</dbReference>
<name>D8QTC5_SELML</name>
<dbReference type="SUPFAM" id="SSF54593">
    <property type="entry name" value="Glyoxalase/Bleomycin resistance protein/Dihydroxybiphenyl dioxygenase"/>
    <property type="match status" value="1"/>
</dbReference>
<dbReference type="InterPro" id="IPR029068">
    <property type="entry name" value="Glyas_Bleomycin-R_OHBP_Dase"/>
</dbReference>
<dbReference type="PROSITE" id="PS51819">
    <property type="entry name" value="VOC"/>
    <property type="match status" value="1"/>
</dbReference>
<dbReference type="STRING" id="88036.D8QTC5"/>
<keyword evidence="4" id="KW-1185">Reference proteome</keyword>
<dbReference type="EMBL" id="GL377611">
    <property type="protein sequence ID" value="EFJ18097.1"/>
    <property type="molecule type" value="Genomic_DNA"/>
</dbReference>
<dbReference type="FunCoup" id="D8QTC5">
    <property type="interactions" value="17"/>
</dbReference>
<dbReference type="HOGENOM" id="CLU_046006_10_7_1"/>
<dbReference type="KEGG" id="smo:SELMODRAFT_76976"/>
<dbReference type="PANTHER" id="PTHR33993:SF14">
    <property type="entry name" value="GB|AAF24581.1"/>
    <property type="match status" value="1"/>
</dbReference>
<dbReference type="eggNOG" id="ENOG502RZ76">
    <property type="taxonomic scope" value="Eukaryota"/>
</dbReference>
<dbReference type="Gramene" id="EFJ36623">
    <property type="protein sequence ID" value="EFJ36623"/>
    <property type="gene ID" value="SELMODRAFT_76976"/>
</dbReference>
<dbReference type="Pfam" id="PF00903">
    <property type="entry name" value="Glyoxalase"/>
    <property type="match status" value="1"/>
</dbReference>
<dbReference type="KEGG" id="smo:SELMODRAFT_113304"/>
<sequence>MATAVRHLVQLHADVPKAAKLYSNALGFTVAVCTERWAELTCGDFKIAMMQAPSDTKPAKNYSSFISVSVPDIDDTVVKLISMGAELDGPIKYQAHGKVAALRCLDGHMIGLYESSS</sequence>
<dbReference type="AlphaFoldDB" id="D8QTC5"/>
<evidence type="ECO:0000313" key="4">
    <source>
        <dbReference type="Proteomes" id="UP000001514"/>
    </source>
</evidence>
<protein>
    <recommendedName>
        <fullName evidence="1">VOC domain-containing protein</fullName>
    </recommendedName>
</protein>
<dbReference type="OMA" id="FKHVMLM"/>
<organism evidence="4">
    <name type="scientific">Selaginella moellendorffii</name>
    <name type="common">Spikemoss</name>
    <dbReference type="NCBI Taxonomy" id="88036"/>
    <lineage>
        <taxon>Eukaryota</taxon>
        <taxon>Viridiplantae</taxon>
        <taxon>Streptophyta</taxon>
        <taxon>Embryophyta</taxon>
        <taxon>Tracheophyta</taxon>
        <taxon>Lycopodiopsida</taxon>
        <taxon>Selaginellales</taxon>
        <taxon>Selaginellaceae</taxon>
        <taxon>Selaginella</taxon>
    </lineage>
</organism>
<dbReference type="EMBL" id="GL377566">
    <property type="protein sequence ID" value="EFJ36623.1"/>
    <property type="molecule type" value="Genomic_DNA"/>
</dbReference>
<dbReference type="InParanoid" id="D8QTC5"/>
<evidence type="ECO:0000259" key="1">
    <source>
        <dbReference type="PROSITE" id="PS51819"/>
    </source>
</evidence>
<dbReference type="Gramene" id="EFJ18097">
    <property type="protein sequence ID" value="EFJ18097"/>
    <property type="gene ID" value="SELMODRAFT_113304"/>
</dbReference>
<dbReference type="PANTHER" id="PTHR33993">
    <property type="entry name" value="GLYOXALASE-RELATED"/>
    <property type="match status" value="1"/>
</dbReference>
<dbReference type="InterPro" id="IPR052164">
    <property type="entry name" value="Anthracycline_SecMetBiosynth"/>
</dbReference>
<reference evidence="3 4" key="1">
    <citation type="journal article" date="2011" name="Science">
        <title>The Selaginella genome identifies genetic changes associated with the evolution of vascular plants.</title>
        <authorList>
            <person name="Banks J.A."/>
            <person name="Nishiyama T."/>
            <person name="Hasebe M."/>
            <person name="Bowman J.L."/>
            <person name="Gribskov M."/>
            <person name="dePamphilis C."/>
            <person name="Albert V.A."/>
            <person name="Aono N."/>
            <person name="Aoyama T."/>
            <person name="Ambrose B.A."/>
            <person name="Ashton N.W."/>
            <person name="Axtell M.J."/>
            <person name="Barker E."/>
            <person name="Barker M.S."/>
            <person name="Bennetzen J.L."/>
            <person name="Bonawitz N.D."/>
            <person name="Chapple C."/>
            <person name="Cheng C."/>
            <person name="Correa L.G."/>
            <person name="Dacre M."/>
            <person name="DeBarry J."/>
            <person name="Dreyer I."/>
            <person name="Elias M."/>
            <person name="Engstrom E.M."/>
            <person name="Estelle M."/>
            <person name="Feng L."/>
            <person name="Finet C."/>
            <person name="Floyd S.K."/>
            <person name="Frommer W.B."/>
            <person name="Fujita T."/>
            <person name="Gramzow L."/>
            <person name="Gutensohn M."/>
            <person name="Harholt J."/>
            <person name="Hattori M."/>
            <person name="Heyl A."/>
            <person name="Hirai T."/>
            <person name="Hiwatashi Y."/>
            <person name="Ishikawa M."/>
            <person name="Iwata M."/>
            <person name="Karol K.G."/>
            <person name="Koehler B."/>
            <person name="Kolukisaoglu U."/>
            <person name="Kubo M."/>
            <person name="Kurata T."/>
            <person name="Lalonde S."/>
            <person name="Li K."/>
            <person name="Li Y."/>
            <person name="Litt A."/>
            <person name="Lyons E."/>
            <person name="Manning G."/>
            <person name="Maruyama T."/>
            <person name="Michael T.P."/>
            <person name="Mikami K."/>
            <person name="Miyazaki S."/>
            <person name="Morinaga S."/>
            <person name="Murata T."/>
            <person name="Mueller-Roeber B."/>
            <person name="Nelson D.R."/>
            <person name="Obara M."/>
            <person name="Oguri Y."/>
            <person name="Olmstead R.G."/>
            <person name="Onodera N."/>
            <person name="Petersen B.L."/>
            <person name="Pils B."/>
            <person name="Prigge M."/>
            <person name="Rensing S.A."/>
            <person name="Riano-Pachon D.M."/>
            <person name="Roberts A.W."/>
            <person name="Sato Y."/>
            <person name="Scheller H.V."/>
            <person name="Schulz B."/>
            <person name="Schulz C."/>
            <person name="Shakirov E.V."/>
            <person name="Shibagaki N."/>
            <person name="Shinohara N."/>
            <person name="Shippen D.E."/>
            <person name="Soerensen I."/>
            <person name="Sotooka R."/>
            <person name="Sugimoto N."/>
            <person name="Sugita M."/>
            <person name="Sumikawa N."/>
            <person name="Tanurdzic M."/>
            <person name="Theissen G."/>
            <person name="Ulvskov P."/>
            <person name="Wakazuki S."/>
            <person name="Weng J.K."/>
            <person name="Willats W.W."/>
            <person name="Wipf D."/>
            <person name="Wolf P.G."/>
            <person name="Yang L."/>
            <person name="Zimmer A.D."/>
            <person name="Zhu Q."/>
            <person name="Mitros T."/>
            <person name="Hellsten U."/>
            <person name="Loque D."/>
            <person name="Otillar R."/>
            <person name="Salamov A."/>
            <person name="Schmutz J."/>
            <person name="Shapiro H."/>
            <person name="Lindquist E."/>
            <person name="Lucas S."/>
            <person name="Rokhsar D."/>
            <person name="Grigoriev I.V."/>
        </authorList>
    </citation>
    <scope>NUCLEOTIDE SEQUENCE [LARGE SCALE GENOMIC DNA]</scope>
</reference>
<evidence type="ECO:0000313" key="2">
    <source>
        <dbReference type="EMBL" id="EFJ18097.1"/>
    </source>
</evidence>
<dbReference type="Gene3D" id="3.10.180.10">
    <property type="entry name" value="2,3-Dihydroxybiphenyl 1,2-Dioxygenase, domain 1"/>
    <property type="match status" value="1"/>
</dbReference>
<gene>
    <name evidence="2" type="ORF">SELMODRAFT_113304</name>
    <name evidence="3" type="ORF">SELMODRAFT_76976</name>
</gene>
<dbReference type="InterPro" id="IPR037523">
    <property type="entry name" value="VOC_core"/>
</dbReference>